<evidence type="ECO:0000313" key="7">
    <source>
        <dbReference type="EMBL" id="EKB54300.1"/>
    </source>
</evidence>
<protein>
    <recommendedName>
        <fullName evidence="6">DUF1232 domain-containing protein</fullName>
    </recommendedName>
</protein>
<keyword evidence="3 5" id="KW-1133">Transmembrane helix</keyword>
<dbReference type="Proteomes" id="UP000005147">
    <property type="component" value="Unassembled WGS sequence"/>
</dbReference>
<dbReference type="AlphaFoldDB" id="K1LCJ4"/>
<dbReference type="Pfam" id="PF06803">
    <property type="entry name" value="DUF1232"/>
    <property type="match status" value="1"/>
</dbReference>
<dbReference type="InterPro" id="IPR010652">
    <property type="entry name" value="DUF1232"/>
</dbReference>
<evidence type="ECO:0000256" key="5">
    <source>
        <dbReference type="SAM" id="Phobius"/>
    </source>
</evidence>
<organism evidence="7 8">
    <name type="scientific">Falseniella ignava CCUG 37419</name>
    <dbReference type="NCBI Taxonomy" id="883112"/>
    <lineage>
        <taxon>Bacteria</taxon>
        <taxon>Bacillati</taxon>
        <taxon>Bacillota</taxon>
        <taxon>Bacilli</taxon>
        <taxon>Lactobacillales</taxon>
        <taxon>Aerococcaceae</taxon>
        <taxon>Falseniella</taxon>
    </lineage>
</organism>
<reference evidence="7 8" key="1">
    <citation type="submission" date="2012-07" db="EMBL/GenBank/DDBJ databases">
        <title>The Genome Sequence of Facklamia ignava CCUG 37419.</title>
        <authorList>
            <consortium name="The Broad Institute Genome Sequencing Platform"/>
            <person name="Earl A."/>
            <person name="Ward D."/>
            <person name="Feldgarden M."/>
            <person name="Gevers D."/>
            <person name="Huys G."/>
            <person name="Walker B."/>
            <person name="Young S.K."/>
            <person name="Zeng Q."/>
            <person name="Gargeya S."/>
            <person name="Fitzgerald M."/>
            <person name="Haas B."/>
            <person name="Abouelleil A."/>
            <person name="Alvarado L."/>
            <person name="Arachchi H.M."/>
            <person name="Berlin A.M."/>
            <person name="Chapman S.B."/>
            <person name="Goldberg J."/>
            <person name="Griggs A."/>
            <person name="Gujja S."/>
            <person name="Hansen M."/>
            <person name="Howarth C."/>
            <person name="Imamovic A."/>
            <person name="Larimer J."/>
            <person name="McCowen C."/>
            <person name="Montmayeur A."/>
            <person name="Murphy C."/>
            <person name="Neiman D."/>
            <person name="Pearson M."/>
            <person name="Priest M."/>
            <person name="Roberts A."/>
            <person name="Saif S."/>
            <person name="Shea T."/>
            <person name="Sisk P."/>
            <person name="Sykes S."/>
            <person name="Wortman J."/>
            <person name="Nusbaum C."/>
            <person name="Birren B."/>
        </authorList>
    </citation>
    <scope>NUCLEOTIDE SEQUENCE [LARGE SCALE GENOMIC DNA]</scope>
    <source>
        <strain evidence="7 8">CCUG 37419</strain>
    </source>
</reference>
<comment type="caution">
    <text evidence="7">The sequence shown here is derived from an EMBL/GenBank/DDBJ whole genome shotgun (WGS) entry which is preliminary data.</text>
</comment>
<feature type="transmembrane region" description="Helical" evidence="5">
    <location>
        <begin position="27"/>
        <end position="44"/>
    </location>
</feature>
<evidence type="ECO:0000256" key="1">
    <source>
        <dbReference type="ARBA" id="ARBA00004127"/>
    </source>
</evidence>
<keyword evidence="2 5" id="KW-0812">Transmembrane</keyword>
<name>K1LCJ4_9LACT</name>
<dbReference type="HOGENOM" id="CLU_2436417_0_0_9"/>
<dbReference type="eggNOG" id="ENOG502ZPD4">
    <property type="taxonomic scope" value="Bacteria"/>
</dbReference>
<dbReference type="GO" id="GO:0012505">
    <property type="term" value="C:endomembrane system"/>
    <property type="evidence" value="ECO:0007669"/>
    <property type="project" value="UniProtKB-SubCell"/>
</dbReference>
<dbReference type="PATRIC" id="fig|883112.3.peg.1221"/>
<sequence>MTQLMNKSTRMSIGKFIRALFKKDTPISIKLIVGLALIYTIVPIDLLPGFLGIVGLMDDAAVIALLTSFAMKLLDHHEEKMMMQSTANVQ</sequence>
<comment type="subcellular location">
    <subcellularLocation>
        <location evidence="1">Endomembrane system</location>
        <topology evidence="1">Multi-pass membrane protein</topology>
    </subcellularLocation>
</comment>
<proteinExistence type="predicted"/>
<accession>K1LCJ4</accession>
<feature type="domain" description="DUF1232" evidence="6">
    <location>
        <begin position="30"/>
        <end position="65"/>
    </location>
</feature>
<keyword evidence="8" id="KW-1185">Reference proteome</keyword>
<keyword evidence="4 5" id="KW-0472">Membrane</keyword>
<evidence type="ECO:0000256" key="2">
    <source>
        <dbReference type="ARBA" id="ARBA00022692"/>
    </source>
</evidence>
<gene>
    <name evidence="7" type="ORF">HMPREF9707_01228</name>
</gene>
<dbReference type="RefSeq" id="WP_006701871.1">
    <property type="nucleotide sequence ID" value="NZ_JH932301.1"/>
</dbReference>
<evidence type="ECO:0000313" key="8">
    <source>
        <dbReference type="Proteomes" id="UP000005147"/>
    </source>
</evidence>
<evidence type="ECO:0000256" key="3">
    <source>
        <dbReference type="ARBA" id="ARBA00022989"/>
    </source>
</evidence>
<dbReference type="EMBL" id="AGZE01000033">
    <property type="protein sequence ID" value="EKB54300.1"/>
    <property type="molecule type" value="Genomic_DNA"/>
</dbReference>
<evidence type="ECO:0000259" key="6">
    <source>
        <dbReference type="Pfam" id="PF06803"/>
    </source>
</evidence>
<evidence type="ECO:0000256" key="4">
    <source>
        <dbReference type="ARBA" id="ARBA00023136"/>
    </source>
</evidence>
<dbReference type="STRING" id="883112.HMPREF9707_01228"/>